<feature type="transmembrane region" description="Helical" evidence="1">
    <location>
        <begin position="82"/>
        <end position="104"/>
    </location>
</feature>
<organism evidence="2 3">
    <name type="scientific">Lactococcus allomyrinae</name>
    <dbReference type="NCBI Taxonomy" id="2419773"/>
    <lineage>
        <taxon>Bacteria</taxon>
        <taxon>Bacillati</taxon>
        <taxon>Bacillota</taxon>
        <taxon>Bacilli</taxon>
        <taxon>Lactobacillales</taxon>
        <taxon>Streptococcaceae</taxon>
        <taxon>Lactococcus</taxon>
    </lineage>
</organism>
<keyword evidence="1" id="KW-1133">Transmembrane helix</keyword>
<reference evidence="2 3" key="1">
    <citation type="submission" date="2018-09" db="EMBL/GenBank/DDBJ databases">
        <title>Genome sequencing of strain 1JSPR-7.</title>
        <authorList>
            <person name="Heo J."/>
            <person name="Kim S.-J."/>
            <person name="Kwon S.-W."/>
        </authorList>
    </citation>
    <scope>NUCLEOTIDE SEQUENCE [LARGE SCALE GENOMIC DNA]</scope>
    <source>
        <strain evidence="2 3">1JSPR-7</strain>
    </source>
</reference>
<accession>A0A387BGG8</accession>
<feature type="transmembrane region" description="Helical" evidence="1">
    <location>
        <begin position="7"/>
        <end position="26"/>
    </location>
</feature>
<keyword evidence="3" id="KW-1185">Reference proteome</keyword>
<evidence type="ECO:0000313" key="2">
    <source>
        <dbReference type="EMBL" id="AYG01242.1"/>
    </source>
</evidence>
<feature type="transmembrane region" description="Helical" evidence="1">
    <location>
        <begin position="124"/>
        <end position="145"/>
    </location>
</feature>
<feature type="transmembrane region" description="Helical" evidence="1">
    <location>
        <begin position="58"/>
        <end position="75"/>
    </location>
</feature>
<dbReference type="KEGG" id="lact:D7I46_09110"/>
<dbReference type="RefSeq" id="WP_120772616.1">
    <property type="nucleotide sequence ID" value="NZ_CP032627.1"/>
</dbReference>
<name>A0A387BGG8_9LACT</name>
<sequence>MKKQINFLWLGLSILLYLISFVLPYYKPFKITSWAEAATHGNIDLYNAATGFTKVVEHAKTTILFLVLLVAYFVLRKSLRKLAIISGTVAILTIFYLVLGYIMIRNFQETGFWGGLTSPSVVPIVMNWGFYAFALASVMLISWLIRDMFINHSSDREGKNVKRVIKLKVQP</sequence>
<dbReference type="Proteomes" id="UP000269374">
    <property type="component" value="Chromosome"/>
</dbReference>
<evidence type="ECO:0000313" key="3">
    <source>
        <dbReference type="Proteomes" id="UP000269374"/>
    </source>
</evidence>
<keyword evidence="1" id="KW-0812">Transmembrane</keyword>
<protein>
    <submittedName>
        <fullName evidence="2">Uncharacterized protein</fullName>
    </submittedName>
</protein>
<dbReference type="OrthoDB" id="9825185at2"/>
<proteinExistence type="predicted"/>
<keyword evidence="1" id="KW-0472">Membrane</keyword>
<dbReference type="AlphaFoldDB" id="A0A387BGG8"/>
<gene>
    <name evidence="2" type="ORF">D7I46_09110</name>
</gene>
<evidence type="ECO:0000256" key="1">
    <source>
        <dbReference type="SAM" id="Phobius"/>
    </source>
</evidence>
<dbReference type="EMBL" id="CP032627">
    <property type="protein sequence ID" value="AYG01242.1"/>
    <property type="molecule type" value="Genomic_DNA"/>
</dbReference>